<dbReference type="Pfam" id="PF04863">
    <property type="entry name" value="EGF_alliinase"/>
    <property type="match status" value="1"/>
</dbReference>
<feature type="domain" description="Alliinase C-terminal" evidence="6">
    <location>
        <begin position="96"/>
        <end position="453"/>
    </location>
</feature>
<evidence type="ECO:0000313" key="7">
    <source>
        <dbReference type="EMBL" id="KAJ0961152.1"/>
    </source>
</evidence>
<keyword evidence="8" id="KW-1185">Reference proteome</keyword>
<dbReference type="OrthoDB" id="2020362at2759"/>
<evidence type="ECO:0000313" key="8">
    <source>
        <dbReference type="Proteomes" id="UP001085076"/>
    </source>
</evidence>
<dbReference type="Gene3D" id="3.40.640.10">
    <property type="entry name" value="Type I PLP-dependent aspartate aminotransferase-like (Major domain)"/>
    <property type="match status" value="1"/>
</dbReference>
<evidence type="ECO:0000256" key="1">
    <source>
        <dbReference type="ARBA" id="ARBA00001933"/>
    </source>
</evidence>
<feature type="domain" description="Alliinase EGF-like" evidence="5">
    <location>
        <begin position="41"/>
        <end position="94"/>
    </location>
</feature>
<accession>A0A9D5BUV8</accession>
<evidence type="ECO:0000256" key="2">
    <source>
        <dbReference type="ARBA" id="ARBA00006312"/>
    </source>
</evidence>
<dbReference type="GO" id="GO:0016846">
    <property type="term" value="F:carbon-sulfur lyase activity"/>
    <property type="evidence" value="ECO:0007669"/>
    <property type="project" value="InterPro"/>
</dbReference>
<dbReference type="Gene3D" id="2.10.25.30">
    <property type="entry name" value="EGF-like, alliinase"/>
    <property type="match status" value="1"/>
</dbReference>
<dbReference type="InterPro" id="IPR050478">
    <property type="entry name" value="Ethylene_sulfur-biosynth"/>
</dbReference>
<organism evidence="7 8">
    <name type="scientific">Dioscorea zingiberensis</name>
    <dbReference type="NCBI Taxonomy" id="325984"/>
    <lineage>
        <taxon>Eukaryota</taxon>
        <taxon>Viridiplantae</taxon>
        <taxon>Streptophyta</taxon>
        <taxon>Embryophyta</taxon>
        <taxon>Tracheophyta</taxon>
        <taxon>Spermatophyta</taxon>
        <taxon>Magnoliopsida</taxon>
        <taxon>Liliopsida</taxon>
        <taxon>Dioscoreales</taxon>
        <taxon>Dioscoreaceae</taxon>
        <taxon>Dioscorea</taxon>
    </lineage>
</organism>
<dbReference type="Gene3D" id="3.90.1150.10">
    <property type="entry name" value="Aspartate Aminotransferase, domain 1"/>
    <property type="match status" value="1"/>
</dbReference>
<name>A0A9D5BUV8_9LILI</name>
<proteinExistence type="inferred from homology"/>
<dbReference type="AlphaFoldDB" id="A0A9D5BUV8"/>
<evidence type="ECO:0000256" key="3">
    <source>
        <dbReference type="ARBA" id="ARBA00022898"/>
    </source>
</evidence>
<evidence type="ECO:0000256" key="4">
    <source>
        <dbReference type="SAM" id="Phobius"/>
    </source>
</evidence>
<evidence type="ECO:0000259" key="5">
    <source>
        <dbReference type="Pfam" id="PF04863"/>
    </source>
</evidence>
<protein>
    <recommendedName>
        <fullName evidence="9">Tryptophan aminotransferase-related protein 4</fullName>
    </recommendedName>
</protein>
<reference evidence="7 8" key="1">
    <citation type="journal article" date="2022" name="Hortic Res">
        <title>The genome of Dioscorea zingiberensis sheds light on the biosynthesis, origin and evolution of the medicinally important diosgenin saponins.</title>
        <authorList>
            <person name="Li Y."/>
            <person name="Tan C."/>
            <person name="Li Z."/>
            <person name="Guo J."/>
            <person name="Li S."/>
            <person name="Chen X."/>
            <person name="Wang C."/>
            <person name="Dai X."/>
            <person name="Yang H."/>
            <person name="Song W."/>
            <person name="Hou L."/>
            <person name="Xu J."/>
            <person name="Tong Z."/>
            <person name="Xu A."/>
            <person name="Yuan X."/>
            <person name="Wang W."/>
            <person name="Yang Q."/>
            <person name="Chen L."/>
            <person name="Sun Z."/>
            <person name="Wang K."/>
            <person name="Pan B."/>
            <person name="Chen J."/>
            <person name="Bao Y."/>
            <person name="Liu F."/>
            <person name="Qi X."/>
            <person name="Gang D.R."/>
            <person name="Wen J."/>
            <person name="Li J."/>
        </authorList>
    </citation>
    <scope>NUCLEOTIDE SEQUENCE [LARGE SCALE GENOMIC DNA]</scope>
    <source>
        <strain evidence="7">Dzin_1.0</strain>
    </source>
</reference>
<dbReference type="InterPro" id="IPR006948">
    <property type="entry name" value="Alliinase_C"/>
</dbReference>
<dbReference type="GO" id="GO:0008483">
    <property type="term" value="F:transaminase activity"/>
    <property type="evidence" value="ECO:0007669"/>
    <property type="project" value="TreeGrafter"/>
</dbReference>
<comment type="caution">
    <text evidence="7">The sequence shown here is derived from an EMBL/GenBank/DDBJ whole genome shotgun (WGS) entry which is preliminary data.</text>
</comment>
<keyword evidence="4" id="KW-0472">Membrane</keyword>
<dbReference type="InterPro" id="IPR037029">
    <property type="entry name" value="Alliinase_N_sf"/>
</dbReference>
<dbReference type="EMBL" id="JAGGNH010000039">
    <property type="protein sequence ID" value="KAJ0961152.1"/>
    <property type="molecule type" value="Genomic_DNA"/>
</dbReference>
<dbReference type="InterPro" id="IPR015424">
    <property type="entry name" value="PyrdxlP-dep_Trfase"/>
</dbReference>
<dbReference type="Pfam" id="PF04864">
    <property type="entry name" value="Alliinase_C"/>
    <property type="match status" value="1"/>
</dbReference>
<keyword evidence="4" id="KW-1133">Transmembrane helix</keyword>
<sequence length="463" mass="51518">METGSELRFGSKLFLIFYTSLFLNVFFLSYSFLSSRSEIGWSQTAAAEAEAVAAISCSGHGRAFLDGLLIDGKPSCECNTCYQPPDCSQLSLDCAADADSGNPLFLEPYWQEHAASSAVVVAGWHRMSYTTTGKNFISLELERHIRMLHLMVGNAVADDRFIVFGSGSTQLLYALIHALSQGQNSSGPASVVASIPYYPPYRMQTDLFDSKLAEWKGVTSSWANESSSIGSMKDFIEFVTSPNNPDGLLKHSVLSGSSSIYDRAYYWPHFTAIPAPADEDVMIFTTSKLSGHASSRFGWALIKDKDVYMRTVDYIQLNTMGVSRDTQLRILKLFKVILGELGGESDIFAFGHKTMSERWSKLNQVVSRSKRFSLQTIPPQYCKYFKTISDPSPAYGWLKCEMEEDGECSAVLRAAGIIGREGSMFEADDRHVRLSLLKTQDDFDQLLQKMEALISNYESIMDI</sequence>
<dbReference type="InterPro" id="IPR015422">
    <property type="entry name" value="PyrdxlP-dep_Trfase_small"/>
</dbReference>
<dbReference type="PANTHER" id="PTHR43795:SF20">
    <property type="entry name" value="TRYPTOPHAN AMINOTRANSFERASE-RELATED PROTEIN 3"/>
    <property type="match status" value="1"/>
</dbReference>
<gene>
    <name evidence="7" type="ORF">J5N97_000867</name>
</gene>
<comment type="similarity">
    <text evidence="2">Belongs to the alliinase family.</text>
</comment>
<comment type="cofactor">
    <cofactor evidence="1">
        <name>pyridoxal 5'-phosphate</name>
        <dbReference type="ChEBI" id="CHEBI:597326"/>
    </cofactor>
</comment>
<keyword evidence="4" id="KW-0812">Transmembrane</keyword>
<keyword evidence="3" id="KW-0663">Pyridoxal phosphate</keyword>
<evidence type="ECO:0008006" key="9">
    <source>
        <dbReference type="Google" id="ProtNLM"/>
    </source>
</evidence>
<dbReference type="InterPro" id="IPR015421">
    <property type="entry name" value="PyrdxlP-dep_Trfase_major"/>
</dbReference>
<dbReference type="Proteomes" id="UP001085076">
    <property type="component" value="Unassembled WGS sequence"/>
</dbReference>
<feature type="transmembrane region" description="Helical" evidence="4">
    <location>
        <begin position="12"/>
        <end position="33"/>
    </location>
</feature>
<dbReference type="SUPFAM" id="SSF53383">
    <property type="entry name" value="PLP-dependent transferases"/>
    <property type="match status" value="1"/>
</dbReference>
<evidence type="ECO:0000259" key="6">
    <source>
        <dbReference type="Pfam" id="PF04864"/>
    </source>
</evidence>
<dbReference type="InterPro" id="IPR006947">
    <property type="entry name" value="EGF_alliinase"/>
</dbReference>
<dbReference type="GO" id="GO:0006520">
    <property type="term" value="P:amino acid metabolic process"/>
    <property type="evidence" value="ECO:0007669"/>
    <property type="project" value="TreeGrafter"/>
</dbReference>
<dbReference type="PANTHER" id="PTHR43795">
    <property type="entry name" value="BIFUNCTIONAL ASPARTATE AMINOTRANSFERASE AND GLUTAMATE/ASPARTATE-PREPHENATE AMINOTRANSFERASE-RELATED"/>
    <property type="match status" value="1"/>
</dbReference>